<proteinExistence type="predicted"/>
<feature type="region of interest" description="Disordered" evidence="2">
    <location>
        <begin position="1"/>
        <end position="28"/>
    </location>
</feature>
<feature type="region of interest" description="Disordered" evidence="2">
    <location>
        <begin position="713"/>
        <end position="766"/>
    </location>
</feature>
<feature type="compositionally biased region" description="Acidic residues" evidence="2">
    <location>
        <begin position="884"/>
        <end position="894"/>
    </location>
</feature>
<keyword evidence="1" id="KW-0862">Zinc</keyword>
<comment type="caution">
    <text evidence="4">The sequence shown here is derived from an EMBL/GenBank/DDBJ whole genome shotgun (WGS) entry which is preliminary data.</text>
</comment>
<dbReference type="InterPro" id="IPR013087">
    <property type="entry name" value="Znf_C2H2_type"/>
</dbReference>
<feature type="domain" description="C2H2-type" evidence="3">
    <location>
        <begin position="157"/>
        <end position="184"/>
    </location>
</feature>
<dbReference type="PROSITE" id="PS50157">
    <property type="entry name" value="ZINC_FINGER_C2H2_2"/>
    <property type="match status" value="5"/>
</dbReference>
<feature type="domain" description="C2H2-type" evidence="3">
    <location>
        <begin position="1243"/>
        <end position="1265"/>
    </location>
</feature>
<reference evidence="4" key="1">
    <citation type="journal article" date="2024" name="Gigascience">
        <title>Chromosome-level genome of the poultry shaft louse Menopon gallinae provides insight into the host-switching and adaptive evolution of parasitic lice.</title>
        <authorList>
            <person name="Xu Y."/>
            <person name="Ma L."/>
            <person name="Liu S."/>
            <person name="Liang Y."/>
            <person name="Liu Q."/>
            <person name="He Z."/>
            <person name="Tian L."/>
            <person name="Duan Y."/>
            <person name="Cai W."/>
            <person name="Li H."/>
            <person name="Song F."/>
        </authorList>
    </citation>
    <scope>NUCLEOTIDE SEQUENCE</scope>
    <source>
        <strain evidence="4">Cailab_2023a</strain>
    </source>
</reference>
<sequence length="1277" mass="147016">MSRSILRKGKSDPSEMEKEQAQDEPFLKIGTIWSETEGSFEDIKIKEENISDLELENSPNEESTDQLLSELEKPQDEKKSPEKEIGQIKNNEEKLKQLNVTGTSANCLHEHKNFKICKKRLRCCDCRATLCPECHCTIYTSVQTHFSKSDNYNERLYACKLCSMIFKSNCALQAHIRIHLLDTPYVCPDCGAVYNNIYFLSLHLINKCYHVYKVISNGCKFCMSRNMSPGEFVTHFEQTHIRPVFKCSQCSTIFQTTADFNRHLGVSHKNQNVTCLSYYSCRVCGNLIISKHLYAKHIKFHQEHTAAFQIGYLCSCGQSFNTATTFRCHFKFCSKKGILPPQWTYLQVTLKTQEIMNIHGGAQKSSFAQKDSVSGVGPTDSVSESMKVQKKIDYNLFEDADSSDDLETSGSNSNDSDLMKSQNHEDDRKGPEHDSVEKNGTDLDKNEEKRISAVEEDTQAPEVEKENVHELAGNDKDHQENMTEISVGCNEIITDKIPNVQLVEECPVQSENIEKTIETTEKGDGSGDKNLKVLYDHIPCDHLGYLKTRKLSELQDITLRKSIMDGVSCEADTDKFLITSVLDEKTGLMRTKKVLIPKNQIVQTEDVTYLNGLENIQAVCNMQCRDVQKPRSTSFFSCPFCSVLFPKHLSTFQRFRLHIECYHPDASLDITVDRTQTPKSQLKYTSITPSDECESDDDVCDLDDVDLQTRLNQSLKKEKKETEPASKENSDSDKKRTAQKVEKREVDPKFRKKSSEATEKQQECLPVKNSVSTKIHDSRTVLRSALIQEVARMKDHEKLVSENSLDQERVKLRRDECEISIECPPVKKTKSLLRKQVSILNHKSRRVSEDSLSDERSLDAIIYPDESDQQGKNVSKSDSREGSEADGGDFEDNRDESRGRLTERRNSKRESDVWSEFYKTLKIAETFKKAKVKKQDAAEESSILNNYTNKRVVKKPKRYRESSNSEDSNDEEKGSVGESKNFENRLDLDEDDLYVKKKKLLDRLENVDYRILDYLLKLVDRKQKSVSLLKKNVEMKGFKKRVTNGVKLPKQKNEDEDNGENAGELSDVCEDVEWELTLPVDEKIPDRRRGRPRKTDPMLLKDRRASDVDKMFETYEGDFFTNRRKRKMSKLQSKKIQPEKNDFSSGQVITTKISESEKKLACAVCKECYQTETEFREHIQVHRMDENNHQCMECGECFVVRPSLEKHLHAFHKIKDVHKYIEENKCSTPDKPEEAELEPLKENQCKVCRDQFDNPHDLNKHFRIHGMAFLRQFKKSS</sequence>
<feature type="compositionally biased region" description="Basic and acidic residues" evidence="2">
    <location>
        <begin position="422"/>
        <end position="453"/>
    </location>
</feature>
<evidence type="ECO:0000256" key="1">
    <source>
        <dbReference type="PROSITE-ProRule" id="PRU00042"/>
    </source>
</evidence>
<dbReference type="Pfam" id="PF00096">
    <property type="entry name" value="zf-C2H2"/>
    <property type="match status" value="1"/>
</dbReference>
<feature type="compositionally biased region" description="Basic and acidic residues" evidence="2">
    <location>
        <begin position="895"/>
        <end position="912"/>
    </location>
</feature>
<feature type="domain" description="C2H2-type" evidence="3">
    <location>
        <begin position="245"/>
        <end position="273"/>
    </location>
</feature>
<dbReference type="PROSITE" id="PS00028">
    <property type="entry name" value="ZINC_FINGER_C2H2_1"/>
    <property type="match status" value="6"/>
</dbReference>
<dbReference type="SMART" id="SM00355">
    <property type="entry name" value="ZnF_C2H2"/>
    <property type="match status" value="9"/>
</dbReference>
<dbReference type="AlphaFoldDB" id="A0AAW2IA80"/>
<dbReference type="EMBL" id="JARGDH010000001">
    <property type="protein sequence ID" value="KAL0279130.1"/>
    <property type="molecule type" value="Genomic_DNA"/>
</dbReference>
<feature type="domain" description="C2H2-type" evidence="3">
    <location>
        <begin position="1160"/>
        <end position="1187"/>
    </location>
</feature>
<feature type="region of interest" description="Disordered" evidence="2">
    <location>
        <begin position="954"/>
        <end position="979"/>
    </location>
</feature>
<name>A0AAW2IA80_9NEOP</name>
<dbReference type="PANTHER" id="PTHR47222:SF5">
    <property type="entry name" value="LOW QUALITY PROTEIN: ZINC FINGER PROTEIN 532-LIKE"/>
    <property type="match status" value="1"/>
</dbReference>
<feature type="compositionally biased region" description="Basic and acidic residues" evidence="2">
    <location>
        <begin position="715"/>
        <end position="762"/>
    </location>
</feature>
<feature type="region of interest" description="Disordered" evidence="2">
    <location>
        <begin position="399"/>
        <end position="478"/>
    </location>
</feature>
<feature type="region of interest" description="Disordered" evidence="2">
    <location>
        <begin position="49"/>
        <end position="84"/>
    </location>
</feature>
<protein>
    <recommendedName>
        <fullName evidence="3">C2H2-type domain-containing protein</fullName>
    </recommendedName>
</protein>
<evidence type="ECO:0000256" key="2">
    <source>
        <dbReference type="SAM" id="MobiDB-lite"/>
    </source>
</evidence>
<dbReference type="InterPro" id="IPR036236">
    <property type="entry name" value="Znf_C2H2_sf"/>
</dbReference>
<dbReference type="Gene3D" id="3.30.160.60">
    <property type="entry name" value="Classic Zinc Finger"/>
    <property type="match status" value="2"/>
</dbReference>
<feature type="region of interest" description="Disordered" evidence="2">
    <location>
        <begin position="843"/>
        <end position="912"/>
    </location>
</feature>
<feature type="compositionally biased region" description="Basic and acidic residues" evidence="2">
    <location>
        <begin position="70"/>
        <end position="84"/>
    </location>
</feature>
<evidence type="ECO:0000313" key="4">
    <source>
        <dbReference type="EMBL" id="KAL0279129.1"/>
    </source>
</evidence>
<dbReference type="GO" id="GO:0008270">
    <property type="term" value="F:zinc ion binding"/>
    <property type="evidence" value="ECO:0007669"/>
    <property type="project" value="UniProtKB-KW"/>
</dbReference>
<keyword evidence="1" id="KW-0479">Metal-binding</keyword>
<feature type="compositionally biased region" description="Basic and acidic residues" evidence="2">
    <location>
        <begin position="846"/>
        <end position="858"/>
    </location>
</feature>
<feature type="compositionally biased region" description="Basic and acidic residues" evidence="2">
    <location>
        <begin position="462"/>
        <end position="478"/>
    </location>
</feature>
<dbReference type="SUPFAM" id="SSF57667">
    <property type="entry name" value="beta-beta-alpha zinc fingers"/>
    <property type="match status" value="1"/>
</dbReference>
<dbReference type="InterPro" id="IPR045914">
    <property type="entry name" value="Zn532-like"/>
</dbReference>
<gene>
    <name evidence="4" type="ORF">PYX00_000745</name>
</gene>
<accession>A0AAW2IA80</accession>
<feature type="compositionally biased region" description="Polar residues" evidence="2">
    <location>
        <begin position="57"/>
        <end position="67"/>
    </location>
</feature>
<feature type="compositionally biased region" description="Polar residues" evidence="2">
    <location>
        <begin position="408"/>
        <end position="421"/>
    </location>
</feature>
<dbReference type="EMBL" id="JARGDH010000001">
    <property type="protein sequence ID" value="KAL0279129.1"/>
    <property type="molecule type" value="Genomic_DNA"/>
</dbReference>
<feature type="compositionally biased region" description="Basic and acidic residues" evidence="2">
    <location>
        <begin position="9"/>
        <end position="21"/>
    </location>
</feature>
<dbReference type="PANTHER" id="PTHR47222">
    <property type="entry name" value="ZINC FINGER PROTEIN 532-RELATED"/>
    <property type="match status" value="1"/>
</dbReference>
<feature type="domain" description="C2H2-type" evidence="3">
    <location>
        <begin position="1189"/>
        <end position="1212"/>
    </location>
</feature>
<organism evidence="4">
    <name type="scientific">Menopon gallinae</name>
    <name type="common">poultry shaft louse</name>
    <dbReference type="NCBI Taxonomy" id="328185"/>
    <lineage>
        <taxon>Eukaryota</taxon>
        <taxon>Metazoa</taxon>
        <taxon>Ecdysozoa</taxon>
        <taxon>Arthropoda</taxon>
        <taxon>Hexapoda</taxon>
        <taxon>Insecta</taxon>
        <taxon>Pterygota</taxon>
        <taxon>Neoptera</taxon>
        <taxon>Paraneoptera</taxon>
        <taxon>Psocodea</taxon>
        <taxon>Troctomorpha</taxon>
        <taxon>Phthiraptera</taxon>
        <taxon>Amblycera</taxon>
        <taxon>Menoponidae</taxon>
        <taxon>Menopon</taxon>
    </lineage>
</organism>
<keyword evidence="1" id="KW-0863">Zinc-finger</keyword>
<evidence type="ECO:0000259" key="3">
    <source>
        <dbReference type="PROSITE" id="PS50157"/>
    </source>
</evidence>